<keyword evidence="3" id="KW-1185">Reference proteome</keyword>
<accession>A0ABU9B0B1</accession>
<feature type="compositionally biased region" description="Polar residues" evidence="1">
    <location>
        <begin position="162"/>
        <end position="177"/>
    </location>
</feature>
<proteinExistence type="predicted"/>
<organism evidence="2 3">
    <name type="scientific">Luteolibacter soli</name>
    <dbReference type="NCBI Taxonomy" id="3135280"/>
    <lineage>
        <taxon>Bacteria</taxon>
        <taxon>Pseudomonadati</taxon>
        <taxon>Verrucomicrobiota</taxon>
        <taxon>Verrucomicrobiia</taxon>
        <taxon>Verrucomicrobiales</taxon>
        <taxon>Verrucomicrobiaceae</taxon>
        <taxon>Luteolibacter</taxon>
    </lineage>
</organism>
<evidence type="ECO:0000313" key="2">
    <source>
        <dbReference type="EMBL" id="MEK7952816.1"/>
    </source>
</evidence>
<sequence>MIRLARLILHRLGLADHPEPWNGPVGDFFISDKDATCDYLSQRFSQEAVEILGKILGFTMVAKINGRAFLISRNYVEEMTAERVVRRGRDFLTTVGYSAIWERQRRSTIYRSESGQGYWVASDRPLHGYREHFRSISADEFQALTAHIPRDPAGYPIVTPPDESTLQTARSLSQSSPRGIRLD</sequence>
<evidence type="ECO:0000256" key="1">
    <source>
        <dbReference type="SAM" id="MobiDB-lite"/>
    </source>
</evidence>
<evidence type="ECO:0000313" key="3">
    <source>
        <dbReference type="Proteomes" id="UP001371305"/>
    </source>
</evidence>
<dbReference type="RefSeq" id="WP_341406573.1">
    <property type="nucleotide sequence ID" value="NZ_JBBUKT010000008.1"/>
</dbReference>
<name>A0ABU9B0B1_9BACT</name>
<comment type="caution">
    <text evidence="2">The sequence shown here is derived from an EMBL/GenBank/DDBJ whole genome shotgun (WGS) entry which is preliminary data.</text>
</comment>
<protein>
    <submittedName>
        <fullName evidence="2">Uncharacterized protein</fullName>
    </submittedName>
</protein>
<dbReference type="Proteomes" id="UP001371305">
    <property type="component" value="Unassembled WGS sequence"/>
</dbReference>
<gene>
    <name evidence="2" type="ORF">WKV53_20045</name>
</gene>
<dbReference type="EMBL" id="JBBUKT010000008">
    <property type="protein sequence ID" value="MEK7952816.1"/>
    <property type="molecule type" value="Genomic_DNA"/>
</dbReference>
<feature type="region of interest" description="Disordered" evidence="1">
    <location>
        <begin position="152"/>
        <end position="183"/>
    </location>
</feature>
<reference evidence="2 3" key="1">
    <citation type="submission" date="2024-04" db="EMBL/GenBank/DDBJ databases">
        <title>Luteolibacter sp. isolated from soil.</title>
        <authorList>
            <person name="An J."/>
        </authorList>
    </citation>
    <scope>NUCLEOTIDE SEQUENCE [LARGE SCALE GENOMIC DNA]</scope>
    <source>
        <strain evidence="2 3">Y139</strain>
    </source>
</reference>